<feature type="compositionally biased region" description="Basic and acidic residues" evidence="1">
    <location>
        <begin position="1"/>
        <end position="10"/>
    </location>
</feature>
<feature type="compositionally biased region" description="Polar residues" evidence="1">
    <location>
        <begin position="64"/>
        <end position="79"/>
    </location>
</feature>
<dbReference type="Proteomes" id="UP000694381">
    <property type="component" value="Unassembled WGS sequence"/>
</dbReference>
<dbReference type="GeneTree" id="ENSGT00940000160205"/>
<proteinExistence type="predicted"/>
<evidence type="ECO:0000256" key="1">
    <source>
        <dbReference type="SAM" id="MobiDB-lite"/>
    </source>
</evidence>
<evidence type="ECO:0000313" key="3">
    <source>
        <dbReference type="Proteomes" id="UP000694381"/>
    </source>
</evidence>
<feature type="compositionally biased region" description="Basic and acidic residues" evidence="1">
    <location>
        <begin position="80"/>
        <end position="89"/>
    </location>
</feature>
<accession>A0A8C6QHB7</accession>
<feature type="region of interest" description="Disordered" evidence="1">
    <location>
        <begin position="1"/>
        <end position="89"/>
    </location>
</feature>
<dbReference type="AlphaFoldDB" id="A0A8C6QHB7"/>
<evidence type="ECO:0000313" key="2">
    <source>
        <dbReference type="Ensembl" id="ENSNGAP00000003088.1"/>
    </source>
</evidence>
<organism evidence="2 3">
    <name type="scientific">Nannospalax galili</name>
    <name type="common">Northern Israeli blind subterranean mole rat</name>
    <name type="synonym">Spalax galili</name>
    <dbReference type="NCBI Taxonomy" id="1026970"/>
    <lineage>
        <taxon>Eukaryota</taxon>
        <taxon>Metazoa</taxon>
        <taxon>Chordata</taxon>
        <taxon>Craniata</taxon>
        <taxon>Vertebrata</taxon>
        <taxon>Euteleostomi</taxon>
        <taxon>Mammalia</taxon>
        <taxon>Eutheria</taxon>
        <taxon>Euarchontoglires</taxon>
        <taxon>Glires</taxon>
        <taxon>Rodentia</taxon>
        <taxon>Myomorpha</taxon>
        <taxon>Muroidea</taxon>
        <taxon>Spalacidae</taxon>
        <taxon>Spalacinae</taxon>
        <taxon>Nannospalax</taxon>
    </lineage>
</organism>
<gene>
    <name evidence="2" type="primary">Ubxn4</name>
</gene>
<keyword evidence="3" id="KW-1185">Reference proteome</keyword>
<feature type="compositionally biased region" description="Polar residues" evidence="1">
    <location>
        <begin position="11"/>
        <end position="27"/>
    </location>
</feature>
<protein>
    <submittedName>
        <fullName evidence="2">UBX domain protein 4</fullName>
    </submittedName>
</protein>
<reference evidence="2" key="1">
    <citation type="submission" date="2025-08" db="UniProtKB">
        <authorList>
            <consortium name="Ensembl"/>
        </authorList>
    </citation>
    <scope>IDENTIFICATION</scope>
</reference>
<sequence length="89" mass="9406">MHSSKGEITKTNDNQSESSMSTPSASFEPNDMCENAQSRNTELCGIPATSDTKLDTATGGESSGYDSPSQEPSGCSTQRPAEDLTVRVE</sequence>
<dbReference type="Ensembl" id="ENSNGAT00000004197.1">
    <property type="protein sequence ID" value="ENSNGAP00000003088.1"/>
    <property type="gene ID" value="ENSNGAG00000003296.1"/>
</dbReference>
<reference evidence="2" key="2">
    <citation type="submission" date="2025-09" db="UniProtKB">
        <authorList>
            <consortium name="Ensembl"/>
        </authorList>
    </citation>
    <scope>IDENTIFICATION</scope>
</reference>
<name>A0A8C6QHB7_NANGA</name>
<dbReference type="OMA" id="FEPNNTS"/>